<dbReference type="Pfam" id="PF06283">
    <property type="entry name" value="ThuA"/>
    <property type="match status" value="1"/>
</dbReference>
<evidence type="ECO:0000256" key="1">
    <source>
        <dbReference type="SAM" id="SignalP"/>
    </source>
</evidence>
<dbReference type="KEGG" id="sdyn:Mal52_47960"/>
<evidence type="ECO:0000259" key="2">
    <source>
        <dbReference type="Pfam" id="PF06283"/>
    </source>
</evidence>
<sequence precursor="true">MTATSRRLLVLFLGSLVLWGATLAHAEEPEPGFKSIFNGKDLTGWDGNPKFWSVRDGAITGQTTKENPTKGNTFLIWEGGKVDDFELRLQVKIIDGNSGIQYRSKAVDKWVLSGYQADYEAGEKYSGILYEEKARGILALRGQKVVIGADGKITPSGSVGDPAAIQKSIKKEDWNDYTIIAEGNHLIHKINGHVTIDLTDNDAKKRAMQGLLALQLHAGPPMTVQFRNIRLKRLKLAQGKKVVMVAGTPSHAPGHHEFNAGVLLLERCVNEVPGLLAQGYLNGWPKDPTAFDNADTIFLFMDGGSRHPVIQGENLREMHDLMKKGVGLACVHYAVEVPKERGGPEYLDWIGGYYETDYSTNPHWIANVDSLPEHPITRGVKPFHLNDEWYFNIRFPVEADHVQPIVQATPPDDVRRTQAAAEHPGRLETLSWAIERPDGGRGFGFTGGHFHNNWGDDDFRKLVLNAIAWTAGAEVPAEGIASQVDPEELKQNLDKKRK</sequence>
<dbReference type="InterPro" id="IPR029010">
    <property type="entry name" value="ThuA-like"/>
</dbReference>
<evidence type="ECO:0000259" key="3">
    <source>
        <dbReference type="Pfam" id="PF06439"/>
    </source>
</evidence>
<organism evidence="4 5">
    <name type="scientific">Symmachiella dynata</name>
    <dbReference type="NCBI Taxonomy" id="2527995"/>
    <lineage>
        <taxon>Bacteria</taxon>
        <taxon>Pseudomonadati</taxon>
        <taxon>Planctomycetota</taxon>
        <taxon>Planctomycetia</taxon>
        <taxon>Planctomycetales</taxon>
        <taxon>Planctomycetaceae</taxon>
        <taxon>Symmachiella</taxon>
    </lineage>
</organism>
<dbReference type="AlphaFoldDB" id="A0A517ZUW9"/>
<proteinExistence type="predicted"/>
<dbReference type="PANTHER" id="PTHR40469:SF2">
    <property type="entry name" value="GALACTOSE-BINDING DOMAIN-LIKE SUPERFAMILY PROTEIN"/>
    <property type="match status" value="1"/>
</dbReference>
<dbReference type="Gene3D" id="2.60.120.560">
    <property type="entry name" value="Exo-inulinase, domain 1"/>
    <property type="match status" value="1"/>
</dbReference>
<feature type="domain" description="3-keto-alpha-glucoside-1,2-lyase/3-keto-2-hydroxy-glucal hydratase" evidence="3">
    <location>
        <begin position="32"/>
        <end position="232"/>
    </location>
</feature>
<accession>A0A517ZUW9</accession>
<name>A0A517ZUW9_9PLAN</name>
<dbReference type="Gene3D" id="3.40.50.880">
    <property type="match status" value="1"/>
</dbReference>
<dbReference type="Pfam" id="PF06439">
    <property type="entry name" value="3keto-disac_hyd"/>
    <property type="match status" value="1"/>
</dbReference>
<dbReference type="RefSeq" id="WP_145378810.1">
    <property type="nucleotide sequence ID" value="NZ_CP036276.1"/>
</dbReference>
<dbReference type="GO" id="GO:0016787">
    <property type="term" value="F:hydrolase activity"/>
    <property type="evidence" value="ECO:0007669"/>
    <property type="project" value="InterPro"/>
</dbReference>
<keyword evidence="1" id="KW-0732">Signal</keyword>
<evidence type="ECO:0000313" key="5">
    <source>
        <dbReference type="Proteomes" id="UP000319383"/>
    </source>
</evidence>
<protein>
    <submittedName>
        <fullName evidence="4">Trehalose utilization</fullName>
    </submittedName>
</protein>
<feature type="chain" id="PRO_5021808092" evidence="1">
    <location>
        <begin position="27"/>
        <end position="498"/>
    </location>
</feature>
<dbReference type="SUPFAM" id="SSF52317">
    <property type="entry name" value="Class I glutamine amidotransferase-like"/>
    <property type="match status" value="1"/>
</dbReference>
<feature type="domain" description="ThuA-like" evidence="2">
    <location>
        <begin position="308"/>
        <end position="470"/>
    </location>
</feature>
<dbReference type="InterPro" id="IPR029062">
    <property type="entry name" value="Class_I_gatase-like"/>
</dbReference>
<evidence type="ECO:0000313" key="4">
    <source>
        <dbReference type="EMBL" id="QDU46278.1"/>
    </source>
</evidence>
<dbReference type="PANTHER" id="PTHR40469">
    <property type="entry name" value="SECRETED GLYCOSYL HYDROLASE"/>
    <property type="match status" value="1"/>
</dbReference>
<dbReference type="InterPro" id="IPR010496">
    <property type="entry name" value="AL/BT2_dom"/>
</dbReference>
<reference evidence="4 5" key="1">
    <citation type="submission" date="2019-02" db="EMBL/GenBank/DDBJ databases">
        <title>Deep-cultivation of Planctomycetes and their phenomic and genomic characterization uncovers novel biology.</title>
        <authorList>
            <person name="Wiegand S."/>
            <person name="Jogler M."/>
            <person name="Boedeker C."/>
            <person name="Pinto D."/>
            <person name="Vollmers J."/>
            <person name="Rivas-Marin E."/>
            <person name="Kohn T."/>
            <person name="Peeters S.H."/>
            <person name="Heuer A."/>
            <person name="Rast P."/>
            <person name="Oberbeckmann S."/>
            <person name="Bunk B."/>
            <person name="Jeske O."/>
            <person name="Meyerdierks A."/>
            <person name="Storesund J.E."/>
            <person name="Kallscheuer N."/>
            <person name="Luecker S."/>
            <person name="Lage O.M."/>
            <person name="Pohl T."/>
            <person name="Merkel B.J."/>
            <person name="Hornburger P."/>
            <person name="Mueller R.-W."/>
            <person name="Bruemmer F."/>
            <person name="Labrenz M."/>
            <person name="Spormann A.M."/>
            <person name="Op den Camp H."/>
            <person name="Overmann J."/>
            <person name="Amann R."/>
            <person name="Jetten M.S.M."/>
            <person name="Mascher T."/>
            <person name="Medema M.H."/>
            <person name="Devos D.P."/>
            <person name="Kaster A.-K."/>
            <person name="Ovreas L."/>
            <person name="Rohde M."/>
            <person name="Galperin M.Y."/>
            <person name="Jogler C."/>
        </authorList>
    </citation>
    <scope>NUCLEOTIDE SEQUENCE [LARGE SCALE GENOMIC DNA]</scope>
    <source>
        <strain evidence="4 5">Mal52</strain>
    </source>
</reference>
<dbReference type="Proteomes" id="UP000319383">
    <property type="component" value="Chromosome"/>
</dbReference>
<feature type="signal peptide" evidence="1">
    <location>
        <begin position="1"/>
        <end position="26"/>
    </location>
</feature>
<dbReference type="EMBL" id="CP036276">
    <property type="protein sequence ID" value="QDU46278.1"/>
    <property type="molecule type" value="Genomic_DNA"/>
</dbReference>
<keyword evidence="5" id="KW-1185">Reference proteome</keyword>
<gene>
    <name evidence="4" type="ORF">Mal52_47960</name>
</gene>